<protein>
    <submittedName>
        <fullName evidence="1">Uncharacterized protein</fullName>
    </submittedName>
</protein>
<name>A0ABW5GWW6_9PSEU</name>
<dbReference type="Proteomes" id="UP001597419">
    <property type="component" value="Unassembled WGS sequence"/>
</dbReference>
<proteinExistence type="predicted"/>
<gene>
    <name evidence="1" type="ORF">ACFSYJ_43005</name>
</gene>
<keyword evidence="2" id="KW-1185">Reference proteome</keyword>
<dbReference type="RefSeq" id="WP_345408145.1">
    <property type="nucleotide sequence ID" value="NZ_BAABHG010000026.1"/>
</dbReference>
<sequence length="272" mass="28912">MTHRQPVDPVARRHLWSHDEKSALVGAAREAPPRRIGCGWVVQVHDDVIDVFERPGVPVLGGDRAGRARLLGCGAVLANLEVTVRVLGWDPVVEVGGTCRTPDRIARITAHARTAPSRRERAEFRAVFGRPSVSEVDYRSLSGILMERLRPRVSGTGVRVRSLSEKGKRGWAGARYRPTSHSGLPGGCFAVTVDIETRPHLVRAGWVAQYLLLGAAELGAVGGLVTTPFAHLRARVALADDLLLPGLVELIVSVAVPGVPGLAAGGPACSAA</sequence>
<comment type="caution">
    <text evidence="1">The sequence shown here is derived from an EMBL/GenBank/DDBJ whole genome shotgun (WGS) entry which is preliminary data.</text>
</comment>
<organism evidence="1 2">
    <name type="scientific">Amycolatopsis samaneae</name>
    <dbReference type="NCBI Taxonomy" id="664691"/>
    <lineage>
        <taxon>Bacteria</taxon>
        <taxon>Bacillati</taxon>
        <taxon>Actinomycetota</taxon>
        <taxon>Actinomycetes</taxon>
        <taxon>Pseudonocardiales</taxon>
        <taxon>Pseudonocardiaceae</taxon>
        <taxon>Amycolatopsis</taxon>
    </lineage>
</organism>
<accession>A0ABW5GWW6</accession>
<reference evidence="2" key="1">
    <citation type="journal article" date="2019" name="Int. J. Syst. Evol. Microbiol.">
        <title>The Global Catalogue of Microorganisms (GCM) 10K type strain sequencing project: providing services to taxonomists for standard genome sequencing and annotation.</title>
        <authorList>
            <consortium name="The Broad Institute Genomics Platform"/>
            <consortium name="The Broad Institute Genome Sequencing Center for Infectious Disease"/>
            <person name="Wu L."/>
            <person name="Ma J."/>
        </authorList>
    </citation>
    <scope>NUCLEOTIDE SEQUENCE [LARGE SCALE GENOMIC DNA]</scope>
    <source>
        <strain evidence="2">CGMCC 4.7643</strain>
    </source>
</reference>
<evidence type="ECO:0000313" key="2">
    <source>
        <dbReference type="Proteomes" id="UP001597419"/>
    </source>
</evidence>
<dbReference type="EMBL" id="JBHUKU010000031">
    <property type="protein sequence ID" value="MFD2465450.1"/>
    <property type="molecule type" value="Genomic_DNA"/>
</dbReference>
<evidence type="ECO:0000313" key="1">
    <source>
        <dbReference type="EMBL" id="MFD2465450.1"/>
    </source>
</evidence>